<sequence length="128" mass="14719">MKVELFMMPEDIIHTSIYVIYPVVDVSTTTSLRPVLTAIPRPHQEGPATWYRMRDVSYHGRLYFSMKVTATSMYSFRSNITASLWARRIKGELCRQGKVRYEITGYSTISPRRATGKRVSPLIDSLRG</sequence>
<gene>
    <name evidence="1" type="ORF">VFPPC_17524</name>
</gene>
<dbReference type="EMBL" id="LSBJ02000002">
    <property type="protein sequence ID" value="OWT43313.1"/>
    <property type="molecule type" value="Genomic_DNA"/>
</dbReference>
<comment type="caution">
    <text evidence="1">The sequence shown here is derived from an EMBL/GenBank/DDBJ whole genome shotgun (WGS) entry which is preliminary data.</text>
</comment>
<accession>A0A219ARA3</accession>
<keyword evidence="2" id="KW-1185">Reference proteome</keyword>
<proteinExistence type="predicted"/>
<name>A0A219ARA3_METCM</name>
<dbReference type="GeneID" id="33936478"/>
<organism evidence="1 2">
    <name type="scientific">Pochonia chlamydosporia 170</name>
    <dbReference type="NCBI Taxonomy" id="1380566"/>
    <lineage>
        <taxon>Eukaryota</taxon>
        <taxon>Fungi</taxon>
        <taxon>Dikarya</taxon>
        <taxon>Ascomycota</taxon>
        <taxon>Pezizomycotina</taxon>
        <taxon>Sordariomycetes</taxon>
        <taxon>Hypocreomycetidae</taxon>
        <taxon>Hypocreales</taxon>
        <taxon>Clavicipitaceae</taxon>
        <taxon>Pochonia</taxon>
    </lineage>
</organism>
<dbReference type="AlphaFoldDB" id="A0A219ARA3"/>
<dbReference type="Proteomes" id="UP000078397">
    <property type="component" value="Unassembled WGS sequence"/>
</dbReference>
<evidence type="ECO:0000313" key="2">
    <source>
        <dbReference type="Proteomes" id="UP000078397"/>
    </source>
</evidence>
<reference evidence="1 2" key="1">
    <citation type="journal article" date="2016" name="PLoS Pathog.">
        <title>Biosynthesis of antibiotic leucinostatins in bio-control fungus Purpureocillium lilacinum and their inhibition on phytophthora revealed by genome mining.</title>
        <authorList>
            <person name="Wang G."/>
            <person name="Liu Z."/>
            <person name="Lin R."/>
            <person name="Li E."/>
            <person name="Mao Z."/>
            <person name="Ling J."/>
            <person name="Yang Y."/>
            <person name="Yin W.B."/>
            <person name="Xie B."/>
        </authorList>
    </citation>
    <scope>NUCLEOTIDE SEQUENCE [LARGE SCALE GENOMIC DNA]</scope>
    <source>
        <strain evidence="1">170</strain>
    </source>
</reference>
<dbReference type="KEGG" id="pchm:VFPPC_17524"/>
<evidence type="ECO:0000313" key="1">
    <source>
        <dbReference type="EMBL" id="OWT43313.1"/>
    </source>
</evidence>
<dbReference type="RefSeq" id="XP_022285749.1">
    <property type="nucleotide sequence ID" value="XM_022429224.1"/>
</dbReference>
<protein>
    <submittedName>
        <fullName evidence="1">Uncharacterized protein</fullName>
    </submittedName>
</protein>